<dbReference type="PROSITE" id="PS51257">
    <property type="entry name" value="PROKAR_LIPOPROTEIN"/>
    <property type="match status" value="1"/>
</dbReference>
<evidence type="ECO:0000256" key="1">
    <source>
        <dbReference type="SAM" id="SignalP"/>
    </source>
</evidence>
<dbReference type="EMBL" id="PDJQ01000001">
    <property type="protein sequence ID" value="PFG74461.1"/>
    <property type="molecule type" value="Genomic_DNA"/>
</dbReference>
<organism evidence="2 3">
    <name type="scientific">Tepidiforma thermophila (strain KCTC 52669 / CGMCC 1.13589 / G233)</name>
    <dbReference type="NCBI Taxonomy" id="2761530"/>
    <lineage>
        <taxon>Bacteria</taxon>
        <taxon>Bacillati</taxon>
        <taxon>Chloroflexota</taxon>
        <taxon>Tepidiformia</taxon>
        <taxon>Tepidiformales</taxon>
        <taxon>Tepidiformaceae</taxon>
        <taxon>Tepidiforma</taxon>
    </lineage>
</organism>
<evidence type="ECO:0000313" key="3">
    <source>
        <dbReference type="Proteomes" id="UP000223071"/>
    </source>
</evidence>
<sequence length="145" mass="15756">MYHASVRSQFVAAVLLLVLLVAAACGGDDEGSEPRGTGNDTDYLRAVCIGIDRVTDALISATTPEAIAAVIEEFAATMRQIDPPPDLTEYNRQFVAYLEAALKDPTSVVTTPPPLPPDDVRRRLAQLEPQIPECREPTFFSRGLE</sequence>
<accession>A0A2A9HH54</accession>
<proteinExistence type="predicted"/>
<evidence type="ECO:0000313" key="2">
    <source>
        <dbReference type="EMBL" id="PFG74461.1"/>
    </source>
</evidence>
<comment type="caution">
    <text evidence="2">The sequence shown here is derived from an EMBL/GenBank/DDBJ whole genome shotgun (WGS) entry which is preliminary data.</text>
</comment>
<protein>
    <submittedName>
        <fullName evidence="2">Uncharacterized protein</fullName>
    </submittedName>
</protein>
<feature type="signal peptide" evidence="1">
    <location>
        <begin position="1"/>
        <end position="23"/>
    </location>
</feature>
<name>A0A2A9HH54_TEPT2</name>
<dbReference type="AlphaFoldDB" id="A0A2A9HH54"/>
<reference evidence="2 3" key="1">
    <citation type="submission" date="2017-09" db="EMBL/GenBank/DDBJ databases">
        <title>Sequencing the genomes of two abundant thermophiles in Great Basin hot springs: Thermocrinis jamiesonii and novel Chloroflexi Thermoflexus hugenholtzii.</title>
        <authorList>
            <person name="Hedlund B."/>
        </authorList>
    </citation>
    <scope>NUCLEOTIDE SEQUENCE [LARGE SCALE GENOMIC DNA]</scope>
    <source>
        <strain evidence="2 3">G233</strain>
    </source>
</reference>
<dbReference type="Proteomes" id="UP000223071">
    <property type="component" value="Unassembled WGS sequence"/>
</dbReference>
<feature type="chain" id="PRO_5013309937" evidence="1">
    <location>
        <begin position="24"/>
        <end position="145"/>
    </location>
</feature>
<keyword evidence="3" id="KW-1185">Reference proteome</keyword>
<keyword evidence="1" id="KW-0732">Signal</keyword>
<gene>
    <name evidence="2" type="ORF">A9A59_1691</name>
</gene>